<accession>A0ABT7UMQ4</accession>
<evidence type="ECO:0000313" key="4">
    <source>
        <dbReference type="Proteomes" id="UP001529380"/>
    </source>
</evidence>
<dbReference type="InterPro" id="IPR003848">
    <property type="entry name" value="DUF218"/>
</dbReference>
<keyword evidence="1" id="KW-1133">Transmembrane helix</keyword>
<keyword evidence="1" id="KW-0812">Transmembrane</keyword>
<dbReference type="CDD" id="cd06259">
    <property type="entry name" value="YdcF-like"/>
    <property type="match status" value="1"/>
</dbReference>
<dbReference type="EMBL" id="JAUDCL010000003">
    <property type="protein sequence ID" value="MDM8200181.1"/>
    <property type="molecule type" value="Genomic_DNA"/>
</dbReference>
<dbReference type="PANTHER" id="PTHR30336">
    <property type="entry name" value="INNER MEMBRANE PROTEIN, PROBABLE PERMEASE"/>
    <property type="match status" value="1"/>
</dbReference>
<dbReference type="Gene3D" id="3.40.50.620">
    <property type="entry name" value="HUPs"/>
    <property type="match status" value="1"/>
</dbReference>
<dbReference type="PANTHER" id="PTHR30336:SF4">
    <property type="entry name" value="ENVELOPE BIOGENESIS FACTOR ELYC"/>
    <property type="match status" value="1"/>
</dbReference>
<feature type="transmembrane region" description="Helical" evidence="1">
    <location>
        <begin position="33"/>
        <end position="52"/>
    </location>
</feature>
<dbReference type="InterPro" id="IPR051599">
    <property type="entry name" value="Cell_Envelope_Assoc"/>
</dbReference>
<protein>
    <submittedName>
        <fullName evidence="3">YdcF family protein</fullName>
    </submittedName>
</protein>
<dbReference type="InterPro" id="IPR014729">
    <property type="entry name" value="Rossmann-like_a/b/a_fold"/>
</dbReference>
<evidence type="ECO:0000256" key="1">
    <source>
        <dbReference type="SAM" id="Phobius"/>
    </source>
</evidence>
<proteinExistence type="predicted"/>
<name>A0ABT7UMQ4_9FIRM</name>
<evidence type="ECO:0000313" key="3">
    <source>
        <dbReference type="EMBL" id="MDM8200181.1"/>
    </source>
</evidence>
<keyword evidence="1" id="KW-0472">Membrane</keyword>
<organism evidence="3 4">
    <name type="scientific">Allofournierella massiliensis</name>
    <dbReference type="NCBI Taxonomy" id="1650663"/>
    <lineage>
        <taxon>Bacteria</taxon>
        <taxon>Bacillati</taxon>
        <taxon>Bacillota</taxon>
        <taxon>Clostridia</taxon>
        <taxon>Eubacteriales</taxon>
        <taxon>Oscillospiraceae</taxon>
        <taxon>Allofournierella</taxon>
    </lineage>
</organism>
<sequence>MNIKMVVVWVLAVYFLLDSIVRSLRSNFNFGMLIMYAITAGLWIYGLFHRQIDAFCAAGVGRVLRIGFFCGVGVFCALLAFVALSGYSDQPQGDEKAVVVLGAGLRKDVPSKLLVRRLEKALEYHEENPDAVIVVTGGQGQGETIPEGVAMARWLIERGVPEEQIIVEDKSTSTEENLLFARRLMEERGIAASEPIVVVTNAFHCYRGGEYARMVGFTDVDTLPASIGLNSIMPCYFREVFAVLYYWVFKSSRTGWMLQFVGIF</sequence>
<feature type="domain" description="DUF218" evidence="2">
    <location>
        <begin position="97"/>
        <end position="231"/>
    </location>
</feature>
<evidence type="ECO:0000259" key="2">
    <source>
        <dbReference type="Pfam" id="PF02698"/>
    </source>
</evidence>
<reference evidence="3 4" key="1">
    <citation type="submission" date="2023-06" db="EMBL/GenBank/DDBJ databases">
        <title>Identification and characterization of horizontal gene transfer across gut microbiota members of farm animals based on homology search.</title>
        <authorList>
            <person name="Schwarzerova J."/>
            <person name="Nykrynova M."/>
            <person name="Jureckova K."/>
            <person name="Cejkova D."/>
            <person name="Rychlik I."/>
        </authorList>
    </citation>
    <scope>NUCLEOTIDE SEQUENCE [LARGE SCALE GENOMIC DNA]</scope>
    <source>
        <strain evidence="3 4">ET340</strain>
    </source>
</reference>
<feature type="transmembrane region" description="Helical" evidence="1">
    <location>
        <begin position="64"/>
        <end position="87"/>
    </location>
</feature>
<keyword evidence="4" id="KW-1185">Reference proteome</keyword>
<gene>
    <name evidence="3" type="ORF">QUW08_02560</name>
</gene>
<dbReference type="Proteomes" id="UP001529380">
    <property type="component" value="Unassembled WGS sequence"/>
</dbReference>
<comment type="caution">
    <text evidence="3">The sequence shown here is derived from an EMBL/GenBank/DDBJ whole genome shotgun (WGS) entry which is preliminary data.</text>
</comment>
<dbReference type="Pfam" id="PF02698">
    <property type="entry name" value="DUF218"/>
    <property type="match status" value="1"/>
</dbReference>